<organism evidence="1">
    <name type="scientific">hydrothermal vent metagenome</name>
    <dbReference type="NCBI Taxonomy" id="652676"/>
    <lineage>
        <taxon>unclassified sequences</taxon>
        <taxon>metagenomes</taxon>
        <taxon>ecological metagenomes</taxon>
    </lineage>
</organism>
<name>A0A3B0SCM2_9ZZZZ</name>
<sequence>MTTLKENWKHFRDIVVQTATFWKDSVQNQGIELSLRDASPRVRFSLLTGYEDDDARLCKAHLNSDDRVLELGSSIGFIALYCLKTLGIKDYAMVEANPALLPVMEENFRLNEVAMPAYLNVAAGGEDGEATFNVSHDYHASSIHNIDNLDNAVTVAQRTIPSIISTLDFTPNVLIMDIEGAETVIPTDHLCLFDKVIVEFHRRFVGDQAIDSIIDAMEMCGLKQIAEDGYSSVFIRV</sequence>
<evidence type="ECO:0008006" key="2">
    <source>
        <dbReference type="Google" id="ProtNLM"/>
    </source>
</evidence>
<proteinExistence type="predicted"/>
<gene>
    <name evidence="1" type="ORF">MNBD_ALPHA04-1403</name>
</gene>
<dbReference type="InterPro" id="IPR006342">
    <property type="entry name" value="FkbM_mtfrase"/>
</dbReference>
<dbReference type="SUPFAM" id="SSF53335">
    <property type="entry name" value="S-adenosyl-L-methionine-dependent methyltransferases"/>
    <property type="match status" value="1"/>
</dbReference>
<dbReference type="NCBIfam" id="TIGR01444">
    <property type="entry name" value="fkbM_fam"/>
    <property type="match status" value="1"/>
</dbReference>
<dbReference type="Gene3D" id="3.40.50.150">
    <property type="entry name" value="Vaccinia Virus protein VP39"/>
    <property type="match status" value="1"/>
</dbReference>
<protein>
    <recommendedName>
        <fullName evidence="2">Methyltransferase FkbM domain-containing protein</fullName>
    </recommendedName>
</protein>
<dbReference type="AlphaFoldDB" id="A0A3B0SCM2"/>
<reference evidence="1" key="1">
    <citation type="submission" date="2018-06" db="EMBL/GenBank/DDBJ databases">
        <authorList>
            <person name="Zhirakovskaya E."/>
        </authorList>
    </citation>
    <scope>NUCLEOTIDE SEQUENCE</scope>
</reference>
<accession>A0A3B0SCM2</accession>
<evidence type="ECO:0000313" key="1">
    <source>
        <dbReference type="EMBL" id="VAW02948.1"/>
    </source>
</evidence>
<dbReference type="EMBL" id="UOEF01000360">
    <property type="protein sequence ID" value="VAW02948.1"/>
    <property type="molecule type" value="Genomic_DNA"/>
</dbReference>
<dbReference type="InterPro" id="IPR029063">
    <property type="entry name" value="SAM-dependent_MTases_sf"/>
</dbReference>